<dbReference type="EMBL" id="JBEPNW010000008">
    <property type="protein sequence ID" value="MET3870032.1"/>
    <property type="molecule type" value="Genomic_DNA"/>
</dbReference>
<accession>A0ABV2NU33</accession>
<organism evidence="2 3">
    <name type="scientific">Methylobacterium radiotolerans</name>
    <dbReference type="NCBI Taxonomy" id="31998"/>
    <lineage>
        <taxon>Bacteria</taxon>
        <taxon>Pseudomonadati</taxon>
        <taxon>Pseudomonadota</taxon>
        <taxon>Alphaproteobacteria</taxon>
        <taxon>Hyphomicrobiales</taxon>
        <taxon>Methylobacteriaceae</taxon>
        <taxon>Methylobacterium</taxon>
    </lineage>
</organism>
<keyword evidence="1" id="KW-0472">Membrane</keyword>
<name>A0ABV2NU33_9HYPH</name>
<keyword evidence="3" id="KW-1185">Reference proteome</keyword>
<feature type="transmembrane region" description="Helical" evidence="1">
    <location>
        <begin position="6"/>
        <end position="23"/>
    </location>
</feature>
<evidence type="ECO:0000313" key="2">
    <source>
        <dbReference type="EMBL" id="MET3870032.1"/>
    </source>
</evidence>
<evidence type="ECO:0000313" key="3">
    <source>
        <dbReference type="Proteomes" id="UP001549119"/>
    </source>
</evidence>
<feature type="transmembrane region" description="Helical" evidence="1">
    <location>
        <begin position="97"/>
        <end position="115"/>
    </location>
</feature>
<dbReference type="RefSeq" id="WP_209651147.1">
    <property type="nucleotide sequence ID" value="NZ_JBEPNV010000005.1"/>
</dbReference>
<evidence type="ECO:0000256" key="1">
    <source>
        <dbReference type="SAM" id="Phobius"/>
    </source>
</evidence>
<proteinExistence type="predicted"/>
<comment type="caution">
    <text evidence="2">The sequence shown here is derived from an EMBL/GenBank/DDBJ whole genome shotgun (WGS) entry which is preliminary data.</text>
</comment>
<sequence>MSYVPAILFAFTIIALLIIRLYTPLRQASVFDIAIVKASWNTSEVSGAPKNPPPDTIETNIDGTEYVYHLEDKKPPAKTKRPSRDDVKFNATFVKNVMQPLVSLIVLAVAFWIILSDIYDAEHKQWAYGAIGTVVGFWIKG</sequence>
<keyword evidence="1" id="KW-0812">Transmembrane</keyword>
<protein>
    <submittedName>
        <fullName evidence="2">Uncharacterized protein</fullName>
    </submittedName>
</protein>
<dbReference type="Proteomes" id="UP001549119">
    <property type="component" value="Unassembled WGS sequence"/>
</dbReference>
<reference evidence="2 3" key="1">
    <citation type="submission" date="2024-06" db="EMBL/GenBank/DDBJ databases">
        <title>Genomics of switchgrass bacterial isolates.</title>
        <authorList>
            <person name="Shade A."/>
        </authorList>
    </citation>
    <scope>NUCLEOTIDE SEQUENCE [LARGE SCALE GENOMIC DNA]</scope>
    <source>
        <strain evidence="2 3">PvP084</strain>
    </source>
</reference>
<keyword evidence="1" id="KW-1133">Transmembrane helix</keyword>
<gene>
    <name evidence="2" type="ORF">ABIC20_007417</name>
</gene>